<dbReference type="Pfam" id="PF00501">
    <property type="entry name" value="AMP-binding"/>
    <property type="match status" value="1"/>
</dbReference>
<name>A0A137PF59_CONC2</name>
<dbReference type="AlphaFoldDB" id="A0A137PF59"/>
<dbReference type="Pfam" id="PF07993">
    <property type="entry name" value="NAD_binding_4"/>
    <property type="match status" value="1"/>
</dbReference>
<keyword evidence="3" id="KW-0175">Coiled coil</keyword>
<dbReference type="Gene3D" id="3.40.50.720">
    <property type="entry name" value="NAD(P)-binding Rossmann-like Domain"/>
    <property type="match status" value="1"/>
</dbReference>
<dbReference type="InterPro" id="IPR036291">
    <property type="entry name" value="NAD(P)-bd_dom_sf"/>
</dbReference>
<evidence type="ECO:0000313" key="6">
    <source>
        <dbReference type="Proteomes" id="UP000070444"/>
    </source>
</evidence>
<dbReference type="OrthoDB" id="429813at2759"/>
<dbReference type="OMA" id="EMAIANC"/>
<proteinExistence type="predicted"/>
<dbReference type="Gene3D" id="1.10.1200.10">
    <property type="entry name" value="ACP-like"/>
    <property type="match status" value="1"/>
</dbReference>
<dbReference type="EMBL" id="KQ964433">
    <property type="protein sequence ID" value="KXN73643.1"/>
    <property type="molecule type" value="Genomic_DNA"/>
</dbReference>
<evidence type="ECO:0000259" key="4">
    <source>
        <dbReference type="PROSITE" id="PS50075"/>
    </source>
</evidence>
<keyword evidence="2" id="KW-0597">Phosphoprotein</keyword>
<reference evidence="5 6" key="1">
    <citation type="journal article" date="2015" name="Genome Biol. Evol.">
        <title>Phylogenomic analyses indicate that early fungi evolved digesting cell walls of algal ancestors of land plants.</title>
        <authorList>
            <person name="Chang Y."/>
            <person name="Wang S."/>
            <person name="Sekimoto S."/>
            <person name="Aerts A.L."/>
            <person name="Choi C."/>
            <person name="Clum A."/>
            <person name="LaButti K.M."/>
            <person name="Lindquist E.A."/>
            <person name="Yee Ngan C."/>
            <person name="Ohm R.A."/>
            <person name="Salamov A.A."/>
            <person name="Grigoriev I.V."/>
            <person name="Spatafora J.W."/>
            <person name="Berbee M.L."/>
        </authorList>
    </citation>
    <scope>NUCLEOTIDE SEQUENCE [LARGE SCALE GENOMIC DNA]</scope>
    <source>
        <strain evidence="5 6">NRRL 28638</strain>
    </source>
</reference>
<dbReference type="PANTHER" id="PTHR43439:SF2">
    <property type="entry name" value="ENZYME, PUTATIVE (JCVI)-RELATED"/>
    <property type="match status" value="1"/>
</dbReference>
<feature type="non-terminal residue" evidence="5">
    <location>
        <position position="912"/>
    </location>
</feature>
<dbReference type="Pfam" id="PF23562">
    <property type="entry name" value="AMP-binding_C_3"/>
    <property type="match status" value="1"/>
</dbReference>
<dbReference type="InterPro" id="IPR009081">
    <property type="entry name" value="PP-bd_ACP"/>
</dbReference>
<dbReference type="PROSITE" id="PS50075">
    <property type="entry name" value="CARRIER"/>
    <property type="match status" value="1"/>
</dbReference>
<dbReference type="InterPro" id="IPR013120">
    <property type="entry name" value="FAR_NAD-bd"/>
</dbReference>
<dbReference type="PANTHER" id="PTHR43439">
    <property type="entry name" value="PHENYLACETATE-COENZYME A LIGASE"/>
    <property type="match status" value="1"/>
</dbReference>
<evidence type="ECO:0000256" key="2">
    <source>
        <dbReference type="ARBA" id="ARBA00022553"/>
    </source>
</evidence>
<gene>
    <name evidence="5" type="ORF">CONCODRAFT_3324</name>
</gene>
<dbReference type="Gene3D" id="3.40.50.12780">
    <property type="entry name" value="N-terminal domain of ligase-like"/>
    <property type="match status" value="1"/>
</dbReference>
<dbReference type="SUPFAM" id="SSF47336">
    <property type="entry name" value="ACP-like"/>
    <property type="match status" value="1"/>
</dbReference>
<keyword evidence="1" id="KW-0596">Phosphopantetheine</keyword>
<dbReference type="SUPFAM" id="SSF51735">
    <property type="entry name" value="NAD(P)-binding Rossmann-fold domains"/>
    <property type="match status" value="1"/>
</dbReference>
<feature type="domain" description="Carrier" evidence="4">
    <location>
        <begin position="522"/>
        <end position="599"/>
    </location>
</feature>
<protein>
    <submittedName>
        <fullName evidence="5">Acetyl-CoA synthetase-like protein</fullName>
    </submittedName>
</protein>
<dbReference type="Proteomes" id="UP000070444">
    <property type="component" value="Unassembled WGS sequence"/>
</dbReference>
<accession>A0A137PF59</accession>
<dbReference type="Pfam" id="PF00550">
    <property type="entry name" value="PP-binding"/>
    <property type="match status" value="1"/>
</dbReference>
<dbReference type="InterPro" id="IPR051414">
    <property type="entry name" value="Adenylate-forming_Reductase"/>
</dbReference>
<sequence length="912" mass="103296">MDFYIPASERFIDLLKYNSDNYVAKTSLYLQNTLFANLNENERPVIAIISNNSSDYMFYGLSLMLLNIVPLHLSTRLNEASYLHLLKLGKASGILVSDEFSDIGLALKTKLEHKVELIEMENLDYVSMLSNELNDSEIENMSKFATFTNQGNELAYYVHSTGSTSLYPKLISIANKVLFSQTSRALTDTPVYPIPESRLSPLPLYHTGGQLFNLHMPIRWCQHIIAPPNIKGEILSGSIILELLNCVKFDIIKWLPKLLIEFVEHCNAIPYELGWAKLINWGGLSEIGGAALPSEYISKFLENGQKFRFYFGSSEVGILGYSQVVSKVEGCRFIRFPNDFKFFMSPYDKDQGIYELVVKKEEKGLFCSEDDYKTKDLFKVHSWEPRAVAEYHSRCDDVLVHVTGEKTNPLPMENTLNKSPLIQCSAILGKNHTLNRALIQLNWREVELTGWDKSINLINEQVDLVNKSSPSHSRLMPNCVHILDKGQELLVTIKGNIIRQANYNLYKHMMDDFKADNVLTPANTASKLDLIAELVTKALNLPQQIDTNNDFFALGMDSLSALVVVKKLQQLFPLTTLNVSLVYKLKTVLNLMKYLEDTLEVLEDTVESIQSRVDAMILKYIQRFSNYNTAKAIELNRRVVLVVGSNGSLACNLIHSLLHRSDIDKVIGIIRGAEFSDKSNHQVNIMREKGLFIHQRVLHKLQCFSADMHLSSFNLPASVYQDICDNVTEVTQVGWRMNFLNSLEDFEDCIETTSNLLEFCLQNPKNPKIFNFISTIAPTVPTYKIEYNGIIPETPTSGKITNLNSCTGYGLSKLVSEQICYQVAKTKNLPVNVFRVGELSGDQSLGQWNVKEFLPLLIRAIIKLKVYPNLSSKSISWVPIDLAAKSLADLGHFKIQNPELYTIVNPQKSEWK</sequence>
<dbReference type="SUPFAM" id="SSF56801">
    <property type="entry name" value="Acetyl-CoA synthetase-like"/>
    <property type="match status" value="1"/>
</dbReference>
<dbReference type="InterPro" id="IPR000873">
    <property type="entry name" value="AMP-dep_synth/lig_dom"/>
</dbReference>
<evidence type="ECO:0000256" key="3">
    <source>
        <dbReference type="SAM" id="Coils"/>
    </source>
</evidence>
<evidence type="ECO:0000313" key="5">
    <source>
        <dbReference type="EMBL" id="KXN73643.1"/>
    </source>
</evidence>
<organism evidence="5 6">
    <name type="scientific">Conidiobolus coronatus (strain ATCC 28846 / CBS 209.66 / NRRL 28638)</name>
    <name type="common">Delacroixia coronata</name>
    <dbReference type="NCBI Taxonomy" id="796925"/>
    <lineage>
        <taxon>Eukaryota</taxon>
        <taxon>Fungi</taxon>
        <taxon>Fungi incertae sedis</taxon>
        <taxon>Zoopagomycota</taxon>
        <taxon>Entomophthoromycotina</taxon>
        <taxon>Entomophthoromycetes</taxon>
        <taxon>Entomophthorales</taxon>
        <taxon>Ancylistaceae</taxon>
        <taxon>Conidiobolus</taxon>
    </lineage>
</organism>
<dbReference type="InterPro" id="IPR042099">
    <property type="entry name" value="ANL_N_sf"/>
</dbReference>
<dbReference type="STRING" id="796925.A0A137PF59"/>
<evidence type="ECO:0000256" key="1">
    <source>
        <dbReference type="ARBA" id="ARBA00022450"/>
    </source>
</evidence>
<keyword evidence="6" id="KW-1185">Reference proteome</keyword>
<dbReference type="InterPro" id="IPR036736">
    <property type="entry name" value="ACP-like_sf"/>
</dbReference>
<feature type="coiled-coil region" evidence="3">
    <location>
        <begin position="592"/>
        <end position="619"/>
    </location>
</feature>